<organism evidence="1 2">
    <name type="scientific">Paraburkholderia unamae</name>
    <dbReference type="NCBI Taxonomy" id="219649"/>
    <lineage>
        <taxon>Bacteria</taxon>
        <taxon>Pseudomonadati</taxon>
        <taxon>Pseudomonadota</taxon>
        <taxon>Betaproteobacteria</taxon>
        <taxon>Burkholderiales</taxon>
        <taxon>Burkholderiaceae</taxon>
        <taxon>Paraburkholderia</taxon>
    </lineage>
</organism>
<name>A0ACC6RR91_9BURK</name>
<accession>A0ACC6RR91</accession>
<reference evidence="1" key="1">
    <citation type="submission" date="2024-01" db="EMBL/GenBank/DDBJ databases">
        <title>The diversity of rhizobia nodulating Mimosa spp. in eleven states of Brazil covering several biomes is determined by host plant, location, and edaphic factors.</title>
        <authorList>
            <person name="Rouws L."/>
            <person name="Barauna A."/>
            <person name="Beukes C."/>
            <person name="De Faria S.M."/>
            <person name="Gross E."/>
            <person name="Dos Reis Junior F.B."/>
            <person name="Simon M."/>
            <person name="Maluk M."/>
            <person name="Odee D.W."/>
            <person name="Kenicer G."/>
            <person name="Young J.P.W."/>
            <person name="Reis V.M."/>
            <person name="Zilli J."/>
            <person name="James E.K."/>
        </authorList>
    </citation>
    <scope>NUCLEOTIDE SEQUENCE</scope>
    <source>
        <strain evidence="1">JPY452</strain>
    </source>
</reference>
<proteinExistence type="predicted"/>
<comment type="caution">
    <text evidence="1">The sequence shown here is derived from an EMBL/GenBank/DDBJ whole genome shotgun (WGS) entry which is preliminary data.</text>
</comment>
<keyword evidence="2" id="KW-1185">Reference proteome</keyword>
<sequence length="517" mass="56874">MTKTRRLIATVLAFVLAACASLPPQTNQPQTLSLQNTESTRLGVLFVPEEQKHPGESAFHLLPDPTDAIVARVVLAQTAERSLDLQYYIWHDDLTGRELAAALLEAADRGVRVRVLLDDLGTNADDQVLLALSSHPNVKIRLFNPVASRHFKSLATALEFSRVDRRMHNKAMIADNEGAILGGRNIGDEYFGASNLVAFGDLDVLVHGPIVRKVSGAFDEFWNSGSTYSIEQLVGHPADPSALAAYRTKLDEYIQSEHDSPYVVQARKQLATILTTGDSDFSWGKATLLYDDPSKVSRAPTDLQGHLMTQFAALNLKPTHEMLIISPYFVPGKEGVAWISDLTTHGVHVTVLTNSLAATDVVAVNAGYQHYREDLLAAGVRLYELKPVGSSSVKSQRKFFGTSRASLHAKTYVFDRQSIFIGSMNLDPRSSKLNTEVGVLCDSPAIASQVIDDVEPHLDQIAWRVELRTDTNGKSRIVWIDTAANGTETELDSEPDVSFMRRTSVWFLGLLPIESEL</sequence>
<dbReference type="Proteomes" id="UP001392318">
    <property type="component" value="Unassembled WGS sequence"/>
</dbReference>
<evidence type="ECO:0000313" key="1">
    <source>
        <dbReference type="EMBL" id="MEM5404026.1"/>
    </source>
</evidence>
<dbReference type="EMBL" id="JAYMRU010000026">
    <property type="protein sequence ID" value="MEM5404026.1"/>
    <property type="molecule type" value="Genomic_DNA"/>
</dbReference>
<gene>
    <name evidence="1" type="ORF">VSR83_29025</name>
</gene>
<evidence type="ECO:0000313" key="2">
    <source>
        <dbReference type="Proteomes" id="UP001392318"/>
    </source>
</evidence>
<protein>
    <submittedName>
        <fullName evidence="1">Phospholipase D-like domain-containing protein</fullName>
    </submittedName>
</protein>